<organism evidence="1 2">
    <name type="scientific">Pseudomonas nunensis</name>
    <dbReference type="NCBI Taxonomy" id="2961896"/>
    <lineage>
        <taxon>Bacteria</taxon>
        <taxon>Pseudomonadati</taxon>
        <taxon>Pseudomonadota</taxon>
        <taxon>Gammaproteobacteria</taxon>
        <taxon>Pseudomonadales</taxon>
        <taxon>Pseudomonadaceae</taxon>
        <taxon>Pseudomonas</taxon>
    </lineage>
</organism>
<dbReference type="Proteomes" id="UP001059607">
    <property type="component" value="Chromosome"/>
</dbReference>
<reference evidence="1" key="1">
    <citation type="submission" date="2022-07" db="EMBL/GenBank/DDBJ databases">
        <title>Pseudomonas nunamit sp. nov. an antifungal species isolated from Greenland.</title>
        <authorList>
            <person name="Ntana F."/>
            <person name="Hennessy R.C."/>
            <person name="Zervas A."/>
            <person name="Stougaard P."/>
        </authorList>
    </citation>
    <scope>NUCLEOTIDE SEQUENCE</scope>
    <source>
        <strain evidence="1">In5</strain>
    </source>
</reference>
<protein>
    <submittedName>
        <fullName evidence="1">Uncharacterized protein</fullName>
    </submittedName>
</protein>
<name>A0ABY5E8V5_9PSED</name>
<accession>A0ABY5E8V5</accession>
<dbReference type="EMBL" id="CP101125">
    <property type="protein sequence ID" value="UTO11807.1"/>
    <property type="molecule type" value="Genomic_DNA"/>
</dbReference>
<sequence length="189" mass="21954">MRRAWKLAELKQHIRTTKPEKNWLLSTVDSVSHSLYIYQYHKSLARKAFDAYHAEHDPDGIKMFAAAMMAGTDEELEEYEEAKLASEANLIAAINITRNTFDILAQLVNVLALPQPLSIERCEIAKVRDALQACKLKTELERVPQLPWYRYLAAFSNTIKHRQLITHTFAKVRGRHRQVSWRRSRGRLV</sequence>
<gene>
    <name evidence="1" type="ORF">NK667_16565</name>
</gene>
<evidence type="ECO:0000313" key="1">
    <source>
        <dbReference type="EMBL" id="UTO11807.1"/>
    </source>
</evidence>
<dbReference type="RefSeq" id="WP_054615485.1">
    <property type="nucleotide sequence ID" value="NZ_CP101125.1"/>
</dbReference>
<evidence type="ECO:0000313" key="2">
    <source>
        <dbReference type="Proteomes" id="UP001059607"/>
    </source>
</evidence>
<proteinExistence type="predicted"/>
<keyword evidence="2" id="KW-1185">Reference proteome</keyword>